<reference evidence="2" key="1">
    <citation type="submission" date="2021-10" db="EMBL/GenBank/DDBJ databases">
        <title>Melipona bicolor Genome sequencing and assembly.</title>
        <authorList>
            <person name="Araujo N.S."/>
            <person name="Arias M.C."/>
        </authorList>
    </citation>
    <scope>NUCLEOTIDE SEQUENCE</scope>
    <source>
        <strain evidence="2">USP_2M_L1-L4_2017</strain>
        <tissue evidence="2">Whole body</tissue>
    </source>
</reference>
<feature type="region of interest" description="Disordered" evidence="1">
    <location>
        <begin position="60"/>
        <end position="96"/>
    </location>
</feature>
<evidence type="ECO:0000313" key="3">
    <source>
        <dbReference type="Proteomes" id="UP001177670"/>
    </source>
</evidence>
<gene>
    <name evidence="2" type="ORF">K0M31_002367</name>
</gene>
<protein>
    <submittedName>
        <fullName evidence="2">Uncharacterized protein</fullName>
    </submittedName>
</protein>
<evidence type="ECO:0000256" key="1">
    <source>
        <dbReference type="SAM" id="MobiDB-lite"/>
    </source>
</evidence>
<dbReference type="EMBL" id="JAHYIQ010000001">
    <property type="protein sequence ID" value="KAK1137873.1"/>
    <property type="molecule type" value="Genomic_DNA"/>
</dbReference>
<name>A0AA40GHF1_9HYME</name>
<feature type="compositionally biased region" description="Basic and acidic residues" evidence="1">
    <location>
        <begin position="60"/>
        <end position="69"/>
    </location>
</feature>
<accession>A0AA40GHF1</accession>
<evidence type="ECO:0000313" key="2">
    <source>
        <dbReference type="EMBL" id="KAK1137873.1"/>
    </source>
</evidence>
<dbReference type="Proteomes" id="UP001177670">
    <property type="component" value="Unassembled WGS sequence"/>
</dbReference>
<proteinExistence type="predicted"/>
<sequence length="115" mass="13529">MTFVFEPFDLSCFFDYYHTASRRCFLCFWNVTVTQTTGDKIDLHEERVDLRHCTYERKWSRERERKDDWTSGDDNDGNVGLKAGRSQQRAAKGTTCRRDPLQVARYRVEGCCAAE</sequence>
<organism evidence="2 3">
    <name type="scientific">Melipona bicolor</name>
    <dbReference type="NCBI Taxonomy" id="60889"/>
    <lineage>
        <taxon>Eukaryota</taxon>
        <taxon>Metazoa</taxon>
        <taxon>Ecdysozoa</taxon>
        <taxon>Arthropoda</taxon>
        <taxon>Hexapoda</taxon>
        <taxon>Insecta</taxon>
        <taxon>Pterygota</taxon>
        <taxon>Neoptera</taxon>
        <taxon>Endopterygota</taxon>
        <taxon>Hymenoptera</taxon>
        <taxon>Apocrita</taxon>
        <taxon>Aculeata</taxon>
        <taxon>Apoidea</taxon>
        <taxon>Anthophila</taxon>
        <taxon>Apidae</taxon>
        <taxon>Melipona</taxon>
    </lineage>
</organism>
<keyword evidence="3" id="KW-1185">Reference proteome</keyword>
<comment type="caution">
    <text evidence="2">The sequence shown here is derived from an EMBL/GenBank/DDBJ whole genome shotgun (WGS) entry which is preliminary data.</text>
</comment>
<dbReference type="AlphaFoldDB" id="A0AA40GHF1"/>